<dbReference type="Proteomes" id="UP000499080">
    <property type="component" value="Unassembled WGS sequence"/>
</dbReference>
<dbReference type="EMBL" id="BGPR01009212">
    <property type="protein sequence ID" value="GBN38623.1"/>
    <property type="molecule type" value="Genomic_DNA"/>
</dbReference>
<evidence type="ECO:0000313" key="2">
    <source>
        <dbReference type="Proteomes" id="UP000499080"/>
    </source>
</evidence>
<organism evidence="1 2">
    <name type="scientific">Araneus ventricosus</name>
    <name type="common">Orbweaver spider</name>
    <name type="synonym">Epeira ventricosa</name>
    <dbReference type="NCBI Taxonomy" id="182803"/>
    <lineage>
        <taxon>Eukaryota</taxon>
        <taxon>Metazoa</taxon>
        <taxon>Ecdysozoa</taxon>
        <taxon>Arthropoda</taxon>
        <taxon>Chelicerata</taxon>
        <taxon>Arachnida</taxon>
        <taxon>Araneae</taxon>
        <taxon>Araneomorphae</taxon>
        <taxon>Entelegynae</taxon>
        <taxon>Araneoidea</taxon>
        <taxon>Araneidae</taxon>
        <taxon>Araneus</taxon>
    </lineage>
</organism>
<evidence type="ECO:0000313" key="1">
    <source>
        <dbReference type="EMBL" id="GBN38623.1"/>
    </source>
</evidence>
<keyword evidence="2" id="KW-1185">Reference proteome</keyword>
<comment type="caution">
    <text evidence="1">The sequence shown here is derived from an EMBL/GenBank/DDBJ whole genome shotgun (WGS) entry which is preliminary data.</text>
</comment>
<proteinExistence type="predicted"/>
<gene>
    <name evidence="1" type="ORF">AVEN_193994_1</name>
</gene>
<accession>A0A4Y2NI88</accession>
<reference evidence="1 2" key="1">
    <citation type="journal article" date="2019" name="Sci. Rep.">
        <title>Orb-weaving spider Araneus ventricosus genome elucidates the spidroin gene catalogue.</title>
        <authorList>
            <person name="Kono N."/>
            <person name="Nakamura H."/>
            <person name="Ohtoshi R."/>
            <person name="Moran D.A.P."/>
            <person name="Shinohara A."/>
            <person name="Yoshida Y."/>
            <person name="Fujiwara M."/>
            <person name="Mori M."/>
            <person name="Tomita M."/>
            <person name="Arakawa K."/>
        </authorList>
    </citation>
    <scope>NUCLEOTIDE SEQUENCE [LARGE SCALE GENOMIC DNA]</scope>
</reference>
<sequence length="96" mass="11134">MWTDIVPCKLPKPHHTNGRPFDRYVRFSVHQANIDDGSSEKSDLEPGDLLSRSLDFTSRPPRLRSFDPTFFSFLAVLFLSEKHQKFSKGVGKKRRK</sequence>
<protein>
    <submittedName>
        <fullName evidence="1">Uncharacterized protein</fullName>
    </submittedName>
</protein>
<dbReference type="AlphaFoldDB" id="A0A4Y2NI88"/>
<name>A0A4Y2NI88_ARAVE</name>